<accession>A0A0K6GHS5</accession>
<dbReference type="AlphaFoldDB" id="A0A0K6GHS5"/>
<keyword evidence="1" id="KW-0067">ATP-binding</keyword>
<keyword evidence="2" id="KW-1185">Reference proteome</keyword>
<name>A0A0K6GHS5_9AGAM</name>
<keyword evidence="1" id="KW-0547">Nucleotide-binding</keyword>
<gene>
    <name evidence="1" type="ORF">RSOLAG22IIIB_02781</name>
</gene>
<dbReference type="Proteomes" id="UP000044841">
    <property type="component" value="Unassembled WGS sequence"/>
</dbReference>
<sequence>MMERFKVVPDIQLDPTTNDQPFPNITTLTPQGRIVLQELSLENTQALPSQVTFVFSILKHTARGTLPLISQLQLLDAQIHILVPLSQATEFDQLLDTILPTRSNISVYPGAVDGAGALDMLHHAKHVGTPWVWVMPDDYRGDWYESWVDKAALKVPRVQIPVGIYGARITEFGVSCVSPADQPEPVAFLVPPFLAPTHLLVESEPGILADTQVNVWASLGERIGRITNLGMGGAVVNVASSSPGHCKTSRMVGPQSLLNVSGYTTATLRNQFRSSAPRRLQFAFLLPNLTSLKRIAPTICRFLYVGHDLSITVRGFSDMNRIGSNGQQYLNYGCHLHYTFRPDTGSEYENDIVTLADSWCNSSSSKDKILIVGGDSSSAWYNPVQNLKRRVCATAAIYLHDRDLESSEWLSMLTPEEWQAWDKPAIELAVITHDRPWSLRRLLESVKKANYFGDTVNVVINLEQTSDQETRQIAEEFTMGPIGSHVSVRHRIVYAGLMTAVVESWYPHGNHSYGVMLEDDVEVSPLFYAWIKFCILRYGTPLSNTSQLYGISLYQPKVTELHMQGRRPFNAREIFTTANIEHPHTPYLSQVPCSWGAVYFPEHWREFRQYLSLRLSEHVIPATDIVVPNLRSNRWSRSWKKFFNEMVYLQGYVSLYPNYDYFVSLSTNHLEVGEHVPANIDQEKQRQYFLPLMQEPEVANRHPGTELGVKLLDLPLSNLPKWTNLPILDLWGEISNLERLRSVGLERRVNMSVCQPDETETSALEYLCAPKEITHSEASRNGLFASAGDDDLDLMQG</sequence>
<evidence type="ECO:0000313" key="2">
    <source>
        <dbReference type="Proteomes" id="UP000044841"/>
    </source>
</evidence>
<dbReference type="SUPFAM" id="SSF53448">
    <property type="entry name" value="Nucleotide-diphospho-sugar transferases"/>
    <property type="match status" value="1"/>
</dbReference>
<protein>
    <submittedName>
        <fullName evidence="1">ATP-binding cassette sub-family A member 3 [Mus musculus]</fullName>
    </submittedName>
</protein>
<dbReference type="InterPro" id="IPR029044">
    <property type="entry name" value="Nucleotide-diphossugar_trans"/>
</dbReference>
<dbReference type="PANTHER" id="PTHR33604">
    <property type="entry name" value="OSJNBA0004B13.7 PROTEIN"/>
    <property type="match status" value="1"/>
</dbReference>
<proteinExistence type="predicted"/>
<dbReference type="Gene3D" id="3.90.550.10">
    <property type="entry name" value="Spore Coat Polysaccharide Biosynthesis Protein SpsA, Chain A"/>
    <property type="match status" value="1"/>
</dbReference>
<dbReference type="GO" id="GO:0005524">
    <property type="term" value="F:ATP binding"/>
    <property type="evidence" value="ECO:0007669"/>
    <property type="project" value="UniProtKB-KW"/>
</dbReference>
<dbReference type="EMBL" id="CYGV01001955">
    <property type="protein sequence ID" value="CUA78163.1"/>
    <property type="molecule type" value="Genomic_DNA"/>
</dbReference>
<organism evidence="1 2">
    <name type="scientific">Rhizoctonia solani</name>
    <dbReference type="NCBI Taxonomy" id="456999"/>
    <lineage>
        <taxon>Eukaryota</taxon>
        <taxon>Fungi</taxon>
        <taxon>Dikarya</taxon>
        <taxon>Basidiomycota</taxon>
        <taxon>Agaricomycotina</taxon>
        <taxon>Agaricomycetes</taxon>
        <taxon>Cantharellales</taxon>
        <taxon>Ceratobasidiaceae</taxon>
        <taxon>Rhizoctonia</taxon>
    </lineage>
</organism>
<reference evidence="1 2" key="1">
    <citation type="submission" date="2015-07" db="EMBL/GenBank/DDBJ databases">
        <authorList>
            <person name="Noorani M."/>
        </authorList>
    </citation>
    <scope>NUCLEOTIDE SEQUENCE [LARGE SCALE GENOMIC DNA]</scope>
    <source>
        <strain evidence="1">BBA 69670</strain>
    </source>
</reference>
<dbReference type="PANTHER" id="PTHR33604:SF3">
    <property type="entry name" value="OSJNBA0004B13.7 PROTEIN"/>
    <property type="match status" value="1"/>
</dbReference>
<evidence type="ECO:0000313" key="1">
    <source>
        <dbReference type="EMBL" id="CUA78163.1"/>
    </source>
</evidence>